<evidence type="ECO:0000313" key="3">
    <source>
        <dbReference type="Proteomes" id="UP001472677"/>
    </source>
</evidence>
<dbReference type="EMBL" id="JBBPBM010000188">
    <property type="protein sequence ID" value="KAK8501442.1"/>
    <property type="molecule type" value="Genomic_DNA"/>
</dbReference>
<dbReference type="Pfam" id="PF24626">
    <property type="entry name" value="SH3_Tf2-1"/>
    <property type="match status" value="1"/>
</dbReference>
<dbReference type="Gene3D" id="3.30.420.10">
    <property type="entry name" value="Ribonuclease H-like superfamily/Ribonuclease H"/>
    <property type="match status" value="1"/>
</dbReference>
<dbReference type="InterPro" id="IPR056924">
    <property type="entry name" value="SH3_Tf2-1"/>
</dbReference>
<dbReference type="Proteomes" id="UP001472677">
    <property type="component" value="Unassembled WGS sequence"/>
</dbReference>
<dbReference type="InterPro" id="IPR036397">
    <property type="entry name" value="RNaseH_sf"/>
</dbReference>
<organism evidence="2 3">
    <name type="scientific">Hibiscus sabdariffa</name>
    <name type="common">roselle</name>
    <dbReference type="NCBI Taxonomy" id="183260"/>
    <lineage>
        <taxon>Eukaryota</taxon>
        <taxon>Viridiplantae</taxon>
        <taxon>Streptophyta</taxon>
        <taxon>Embryophyta</taxon>
        <taxon>Tracheophyta</taxon>
        <taxon>Spermatophyta</taxon>
        <taxon>Magnoliopsida</taxon>
        <taxon>eudicotyledons</taxon>
        <taxon>Gunneridae</taxon>
        <taxon>Pentapetalae</taxon>
        <taxon>rosids</taxon>
        <taxon>malvids</taxon>
        <taxon>Malvales</taxon>
        <taxon>Malvaceae</taxon>
        <taxon>Malvoideae</taxon>
        <taxon>Hibiscus</taxon>
    </lineage>
</organism>
<protein>
    <recommendedName>
        <fullName evidence="1">Tf2-1-like SH3-like domain-containing protein</fullName>
    </recommendedName>
</protein>
<dbReference type="PANTHER" id="PTHR46148">
    <property type="entry name" value="CHROMO DOMAIN-CONTAINING PROTEIN"/>
    <property type="match status" value="1"/>
</dbReference>
<comment type="caution">
    <text evidence="2">The sequence shown here is derived from an EMBL/GenBank/DDBJ whole genome shotgun (WGS) entry which is preliminary data.</text>
</comment>
<reference evidence="2 3" key="1">
    <citation type="journal article" date="2024" name="G3 (Bethesda)">
        <title>Genome assembly of Hibiscus sabdariffa L. provides insights into metabolisms of medicinal natural products.</title>
        <authorList>
            <person name="Kim T."/>
        </authorList>
    </citation>
    <scope>NUCLEOTIDE SEQUENCE [LARGE SCALE GENOMIC DNA]</scope>
    <source>
        <strain evidence="2">TK-2024</strain>
        <tissue evidence="2">Old leaves</tissue>
    </source>
</reference>
<gene>
    <name evidence="2" type="ORF">V6N12_016920</name>
</gene>
<dbReference type="PANTHER" id="PTHR46148:SF44">
    <property type="entry name" value="GAG-POL POLYPROTEIN"/>
    <property type="match status" value="1"/>
</dbReference>
<accession>A0ABR2B3T1</accession>
<evidence type="ECO:0000259" key="1">
    <source>
        <dbReference type="Pfam" id="PF24626"/>
    </source>
</evidence>
<name>A0ABR2B3T1_9ROSI</name>
<proteinExistence type="predicted"/>
<feature type="domain" description="Tf2-1-like SH3-like" evidence="1">
    <location>
        <begin position="74"/>
        <end position="138"/>
    </location>
</feature>
<keyword evidence="3" id="KW-1185">Reference proteome</keyword>
<evidence type="ECO:0000313" key="2">
    <source>
        <dbReference type="EMBL" id="KAK8501442.1"/>
    </source>
</evidence>
<sequence length="184" mass="21736">MVRGCVIDFGKNWEKSIPLLEFAYNNGYQFSIQMAPFEALYGRRCTTPLCWSELGENKAYADTKRRDIQYEVVDKVFVKVSPWKKVLRFGKKGKLSPRYICPFEILKIIGPMAYQLTLPLEFDKIHNVFHVLMLRRYRSDPSHILEPEEVELNHDLSYEEEPIQILDREIKRLRNKNIALVKVL</sequence>